<keyword evidence="2" id="KW-1185">Reference proteome</keyword>
<accession>A0AC60Q115</accession>
<dbReference type="Proteomes" id="UP000805193">
    <property type="component" value="Unassembled WGS sequence"/>
</dbReference>
<dbReference type="EMBL" id="JABSTQ010009721">
    <property type="protein sequence ID" value="KAG0426416.1"/>
    <property type="molecule type" value="Genomic_DNA"/>
</dbReference>
<protein>
    <submittedName>
        <fullName evidence="1">Uncharacterized protein</fullName>
    </submittedName>
</protein>
<proteinExistence type="predicted"/>
<name>A0AC60Q115_IXOPE</name>
<reference evidence="1 2" key="1">
    <citation type="journal article" date="2020" name="Cell">
        <title>Large-Scale Comparative Analyses of Tick Genomes Elucidate Their Genetic Diversity and Vector Capacities.</title>
        <authorList>
            <consortium name="Tick Genome and Microbiome Consortium (TIGMIC)"/>
            <person name="Jia N."/>
            <person name="Wang J."/>
            <person name="Shi W."/>
            <person name="Du L."/>
            <person name="Sun Y."/>
            <person name="Zhan W."/>
            <person name="Jiang J.F."/>
            <person name="Wang Q."/>
            <person name="Zhang B."/>
            <person name="Ji P."/>
            <person name="Bell-Sakyi L."/>
            <person name="Cui X.M."/>
            <person name="Yuan T.T."/>
            <person name="Jiang B.G."/>
            <person name="Yang W.F."/>
            <person name="Lam T.T."/>
            <person name="Chang Q.C."/>
            <person name="Ding S.J."/>
            <person name="Wang X.J."/>
            <person name="Zhu J.G."/>
            <person name="Ruan X.D."/>
            <person name="Zhao L."/>
            <person name="Wei J.T."/>
            <person name="Ye R.Z."/>
            <person name="Que T.C."/>
            <person name="Du C.H."/>
            <person name="Zhou Y.H."/>
            <person name="Cheng J.X."/>
            <person name="Dai P.F."/>
            <person name="Guo W.B."/>
            <person name="Han X.H."/>
            <person name="Huang E.J."/>
            <person name="Li L.F."/>
            <person name="Wei W."/>
            <person name="Gao Y.C."/>
            <person name="Liu J.Z."/>
            <person name="Shao H.Z."/>
            <person name="Wang X."/>
            <person name="Wang C.C."/>
            <person name="Yang T.C."/>
            <person name="Huo Q.B."/>
            <person name="Li W."/>
            <person name="Chen H.Y."/>
            <person name="Chen S.E."/>
            <person name="Zhou L.G."/>
            <person name="Ni X.B."/>
            <person name="Tian J.H."/>
            <person name="Sheng Y."/>
            <person name="Liu T."/>
            <person name="Pan Y.S."/>
            <person name="Xia L.Y."/>
            <person name="Li J."/>
            <person name="Zhao F."/>
            <person name="Cao W.C."/>
        </authorList>
    </citation>
    <scope>NUCLEOTIDE SEQUENCE [LARGE SCALE GENOMIC DNA]</scope>
    <source>
        <strain evidence="1">Iper-2018</strain>
    </source>
</reference>
<gene>
    <name evidence="1" type="ORF">HPB47_026483</name>
</gene>
<organism evidence="1 2">
    <name type="scientific">Ixodes persulcatus</name>
    <name type="common">Taiga tick</name>
    <dbReference type="NCBI Taxonomy" id="34615"/>
    <lineage>
        <taxon>Eukaryota</taxon>
        <taxon>Metazoa</taxon>
        <taxon>Ecdysozoa</taxon>
        <taxon>Arthropoda</taxon>
        <taxon>Chelicerata</taxon>
        <taxon>Arachnida</taxon>
        <taxon>Acari</taxon>
        <taxon>Parasitiformes</taxon>
        <taxon>Ixodida</taxon>
        <taxon>Ixodoidea</taxon>
        <taxon>Ixodidae</taxon>
        <taxon>Ixodinae</taxon>
        <taxon>Ixodes</taxon>
    </lineage>
</organism>
<comment type="caution">
    <text evidence="1">The sequence shown here is derived from an EMBL/GenBank/DDBJ whole genome shotgun (WGS) entry which is preliminary data.</text>
</comment>
<evidence type="ECO:0000313" key="2">
    <source>
        <dbReference type="Proteomes" id="UP000805193"/>
    </source>
</evidence>
<sequence length="78" mass="7720">MGADDIGPEGMGPEGIGPDVMGGGGVPTCDGGGGIPQLPTECTAEPGADPVQLPTAKRGGEKEVTTPITHFSDADQHH</sequence>
<evidence type="ECO:0000313" key="1">
    <source>
        <dbReference type="EMBL" id="KAG0426416.1"/>
    </source>
</evidence>